<accession>A0AAV2P065</accession>
<evidence type="ECO:0000256" key="1">
    <source>
        <dbReference type="ARBA" id="ARBA00007611"/>
    </source>
</evidence>
<evidence type="ECO:0000259" key="6">
    <source>
        <dbReference type="Pfam" id="PF01826"/>
    </source>
</evidence>
<evidence type="ECO:0000313" key="8">
    <source>
        <dbReference type="Proteomes" id="UP001497644"/>
    </source>
</evidence>
<dbReference type="PANTHER" id="PTHR23259">
    <property type="entry name" value="RIDDLE"/>
    <property type="match status" value="1"/>
</dbReference>
<keyword evidence="4" id="KW-1015">Disulfide bond</keyword>
<organism evidence="7 8">
    <name type="scientific">Lasius platythorax</name>
    <dbReference type="NCBI Taxonomy" id="488582"/>
    <lineage>
        <taxon>Eukaryota</taxon>
        <taxon>Metazoa</taxon>
        <taxon>Ecdysozoa</taxon>
        <taxon>Arthropoda</taxon>
        <taxon>Hexapoda</taxon>
        <taxon>Insecta</taxon>
        <taxon>Pterygota</taxon>
        <taxon>Neoptera</taxon>
        <taxon>Endopterygota</taxon>
        <taxon>Hymenoptera</taxon>
        <taxon>Apocrita</taxon>
        <taxon>Aculeata</taxon>
        <taxon>Formicoidea</taxon>
        <taxon>Formicidae</taxon>
        <taxon>Formicinae</taxon>
        <taxon>Lasius</taxon>
        <taxon>Lasius</taxon>
    </lineage>
</organism>
<comment type="similarity">
    <text evidence="1">Belongs to the serine protease inhibitor-like (TIL domain-containing) family.</text>
</comment>
<evidence type="ECO:0000256" key="2">
    <source>
        <dbReference type="ARBA" id="ARBA00022690"/>
    </source>
</evidence>
<evidence type="ECO:0000256" key="4">
    <source>
        <dbReference type="ARBA" id="ARBA00023157"/>
    </source>
</evidence>
<dbReference type="EMBL" id="OZ034829">
    <property type="protein sequence ID" value="CAL1686018.1"/>
    <property type="molecule type" value="Genomic_DNA"/>
</dbReference>
<dbReference type="Proteomes" id="UP001497644">
    <property type="component" value="Chromosome 6"/>
</dbReference>
<protein>
    <recommendedName>
        <fullName evidence="6">TIL domain-containing protein</fullName>
    </recommendedName>
</protein>
<keyword evidence="8" id="KW-1185">Reference proteome</keyword>
<dbReference type="CDD" id="cd19941">
    <property type="entry name" value="TIL"/>
    <property type="match status" value="1"/>
</dbReference>
<dbReference type="Pfam" id="PF01826">
    <property type="entry name" value="TIL"/>
    <property type="match status" value="1"/>
</dbReference>
<evidence type="ECO:0000256" key="5">
    <source>
        <dbReference type="SAM" id="SignalP"/>
    </source>
</evidence>
<dbReference type="InterPro" id="IPR051368">
    <property type="entry name" value="SerProtInhib-TIL_Domain"/>
</dbReference>
<feature type="signal peptide" evidence="5">
    <location>
        <begin position="1"/>
        <end position="18"/>
    </location>
</feature>
<reference evidence="7" key="1">
    <citation type="submission" date="2024-04" db="EMBL/GenBank/DDBJ databases">
        <authorList>
            <consortium name="Molecular Ecology Group"/>
        </authorList>
    </citation>
    <scope>NUCLEOTIDE SEQUENCE</scope>
</reference>
<dbReference type="SUPFAM" id="SSF57567">
    <property type="entry name" value="Serine protease inhibitors"/>
    <property type="match status" value="1"/>
</dbReference>
<feature type="domain" description="TIL" evidence="6">
    <location>
        <begin position="22"/>
        <end position="75"/>
    </location>
</feature>
<dbReference type="InterPro" id="IPR036084">
    <property type="entry name" value="Ser_inhib-like_sf"/>
</dbReference>
<dbReference type="PANTHER" id="PTHR23259:SF70">
    <property type="entry name" value="ACCESSORY GLAND PROTEIN ACP62F-RELATED"/>
    <property type="match status" value="1"/>
</dbReference>
<feature type="chain" id="PRO_5043718785" description="TIL domain-containing protein" evidence="5">
    <location>
        <begin position="19"/>
        <end position="75"/>
    </location>
</feature>
<dbReference type="AlphaFoldDB" id="A0AAV2P065"/>
<keyword evidence="2" id="KW-0646">Protease inhibitor</keyword>
<keyword evidence="3" id="KW-0722">Serine protease inhibitor</keyword>
<dbReference type="InterPro" id="IPR002919">
    <property type="entry name" value="TIL_dom"/>
</dbReference>
<keyword evidence="5" id="KW-0732">Signal</keyword>
<name>A0AAV2P065_9HYME</name>
<dbReference type="GO" id="GO:0004867">
    <property type="term" value="F:serine-type endopeptidase inhibitor activity"/>
    <property type="evidence" value="ECO:0007669"/>
    <property type="project" value="UniProtKB-KW"/>
</dbReference>
<proteinExistence type="inferred from homology"/>
<gene>
    <name evidence="7" type="ORF">LPLAT_LOCUS11403</name>
</gene>
<evidence type="ECO:0000313" key="7">
    <source>
        <dbReference type="EMBL" id="CAL1686018.1"/>
    </source>
</evidence>
<evidence type="ECO:0000256" key="3">
    <source>
        <dbReference type="ARBA" id="ARBA00022900"/>
    </source>
</evidence>
<dbReference type="Gene3D" id="2.10.25.10">
    <property type="entry name" value="Laminin"/>
    <property type="match status" value="1"/>
</dbReference>
<sequence>MARAVILFCLIAVTAISALPHCGQNEVFNSCGSTCPSTCQNPIPPVCTLRCNPGCDCIQGYVRNAANTCISTQDC</sequence>